<keyword evidence="10" id="KW-1185">Reference proteome</keyword>
<dbReference type="InterPro" id="IPR011701">
    <property type="entry name" value="MFS"/>
</dbReference>
<dbReference type="CDD" id="cd06173">
    <property type="entry name" value="MFS_MefA_like"/>
    <property type="match status" value="1"/>
</dbReference>
<dbReference type="EMBL" id="JARBWL010000002">
    <property type="protein sequence ID" value="MDI2594234.1"/>
    <property type="molecule type" value="Genomic_DNA"/>
</dbReference>
<evidence type="ECO:0000256" key="4">
    <source>
        <dbReference type="ARBA" id="ARBA00022692"/>
    </source>
</evidence>
<gene>
    <name evidence="9" type="ORF">POF45_22780</name>
</gene>
<name>A0ABT6QTN0_9PSED</name>
<feature type="transmembrane region" description="Helical" evidence="7">
    <location>
        <begin position="180"/>
        <end position="203"/>
    </location>
</feature>
<feature type="transmembrane region" description="Helical" evidence="7">
    <location>
        <begin position="294"/>
        <end position="314"/>
    </location>
</feature>
<evidence type="ECO:0000256" key="5">
    <source>
        <dbReference type="ARBA" id="ARBA00022989"/>
    </source>
</evidence>
<feature type="transmembrane region" description="Helical" evidence="7">
    <location>
        <begin position="16"/>
        <end position="41"/>
    </location>
</feature>
<feature type="transmembrane region" description="Helical" evidence="7">
    <location>
        <begin position="361"/>
        <end position="382"/>
    </location>
</feature>
<evidence type="ECO:0000256" key="2">
    <source>
        <dbReference type="ARBA" id="ARBA00022448"/>
    </source>
</evidence>
<proteinExistence type="predicted"/>
<keyword evidence="5 7" id="KW-1133">Transmembrane helix</keyword>
<keyword evidence="6 7" id="KW-0472">Membrane</keyword>
<dbReference type="Proteomes" id="UP001159100">
    <property type="component" value="Unassembled WGS sequence"/>
</dbReference>
<feature type="transmembrane region" description="Helical" evidence="7">
    <location>
        <begin position="83"/>
        <end position="106"/>
    </location>
</feature>
<organism evidence="9 10">
    <name type="scientific">Pseudomonas fungipugnans</name>
    <dbReference type="NCBI Taxonomy" id="3024217"/>
    <lineage>
        <taxon>Bacteria</taxon>
        <taxon>Pseudomonadati</taxon>
        <taxon>Pseudomonadota</taxon>
        <taxon>Gammaproteobacteria</taxon>
        <taxon>Pseudomonadales</taxon>
        <taxon>Pseudomonadaceae</taxon>
        <taxon>Pseudomonas</taxon>
    </lineage>
</organism>
<evidence type="ECO:0000256" key="7">
    <source>
        <dbReference type="SAM" id="Phobius"/>
    </source>
</evidence>
<comment type="subcellular location">
    <subcellularLocation>
        <location evidence="1">Cell membrane</location>
        <topology evidence="1">Multi-pass membrane protein</topology>
    </subcellularLocation>
</comment>
<evidence type="ECO:0000256" key="6">
    <source>
        <dbReference type="ARBA" id="ARBA00023136"/>
    </source>
</evidence>
<sequence>MKNRFADFFISRNFSLLWLAQALSSFGEFVFESTVVVWLVADLFRDSAFLPSAVGLAVAASAIPRVLVAPLAGAWVDRMTPLYVMMAADAIRVTNFLIFVLVYSLFDLDKMQVLFGVLAVLLLNSSAAQFFNPSRQAVMQVVIPPAKRVGASAKAMFSLTGIAVLSASLGPALYASVGPAWALMINVLAFSCSALCIVATRGLRNTLLVQQERPSFWGGVSAGLRFSWGHASIRTLLIGIALYGFSLGINSVALSLYAFKTLGLSPYEFGLILAAFPIGGLIAALLVGPILKFLSIHQVFVASIVCMGLGYLGYSLTPPFYLAWALMFCCGLFFAMFAVVQGPMLQEAVPAGYMGRVSATITPILAIASLAGTLVCSQTLYLAQELNERFDAHLDVYGCYILIAACLLLLGGGLMLRGQRVARGQVAEAL</sequence>
<dbReference type="RefSeq" id="WP_282316821.1">
    <property type="nucleotide sequence ID" value="NZ_JARBWL010000002.1"/>
</dbReference>
<feature type="transmembrane region" description="Helical" evidence="7">
    <location>
        <begin position="320"/>
        <end position="340"/>
    </location>
</feature>
<evidence type="ECO:0000256" key="1">
    <source>
        <dbReference type="ARBA" id="ARBA00004651"/>
    </source>
</evidence>
<dbReference type="InterPro" id="IPR036259">
    <property type="entry name" value="MFS_trans_sf"/>
</dbReference>
<feature type="transmembrane region" description="Helical" evidence="7">
    <location>
        <begin position="269"/>
        <end position="287"/>
    </location>
</feature>
<dbReference type="Gene3D" id="1.20.1250.20">
    <property type="entry name" value="MFS general substrate transporter like domains"/>
    <property type="match status" value="1"/>
</dbReference>
<dbReference type="InterPro" id="IPR020846">
    <property type="entry name" value="MFS_dom"/>
</dbReference>
<feature type="transmembrane region" description="Helical" evidence="7">
    <location>
        <begin position="112"/>
        <end position="132"/>
    </location>
</feature>
<keyword evidence="3" id="KW-1003">Cell membrane</keyword>
<feature type="transmembrane region" description="Helical" evidence="7">
    <location>
        <begin position="394"/>
        <end position="416"/>
    </location>
</feature>
<protein>
    <submittedName>
        <fullName evidence="9">MFS transporter</fullName>
    </submittedName>
</protein>
<dbReference type="PANTHER" id="PTHR43266">
    <property type="entry name" value="MACROLIDE-EFFLUX PROTEIN"/>
    <property type="match status" value="1"/>
</dbReference>
<feature type="domain" description="Major facilitator superfamily (MFS) profile" evidence="8">
    <location>
        <begin position="232"/>
        <end position="430"/>
    </location>
</feature>
<feature type="transmembrane region" description="Helical" evidence="7">
    <location>
        <begin position="53"/>
        <end position="76"/>
    </location>
</feature>
<comment type="caution">
    <text evidence="9">The sequence shown here is derived from an EMBL/GenBank/DDBJ whole genome shotgun (WGS) entry which is preliminary data.</text>
</comment>
<evidence type="ECO:0000256" key="3">
    <source>
        <dbReference type="ARBA" id="ARBA00022475"/>
    </source>
</evidence>
<dbReference type="PANTHER" id="PTHR43266:SF2">
    <property type="entry name" value="MAJOR FACILITATOR SUPERFAMILY (MFS) PROFILE DOMAIN-CONTAINING PROTEIN"/>
    <property type="match status" value="1"/>
</dbReference>
<dbReference type="SUPFAM" id="SSF103473">
    <property type="entry name" value="MFS general substrate transporter"/>
    <property type="match status" value="1"/>
</dbReference>
<dbReference type="PROSITE" id="PS50850">
    <property type="entry name" value="MFS"/>
    <property type="match status" value="1"/>
</dbReference>
<keyword evidence="2" id="KW-0813">Transport</keyword>
<dbReference type="Pfam" id="PF07690">
    <property type="entry name" value="MFS_1"/>
    <property type="match status" value="1"/>
</dbReference>
<feature type="transmembrane region" description="Helical" evidence="7">
    <location>
        <begin position="235"/>
        <end position="257"/>
    </location>
</feature>
<reference evidence="9 10" key="1">
    <citation type="submission" date="2023-02" db="EMBL/GenBank/DDBJ databases">
        <title>Pseudomonas chrutzelriedensis sp. nov., a potently antifungal strain isolated from moss.</title>
        <authorList>
            <person name="Schnyder A."/>
            <person name="Kalawong R."/>
            <person name="Eberl L."/>
            <person name="Agnoli K."/>
        </authorList>
    </citation>
    <scope>NUCLEOTIDE SEQUENCE [LARGE SCALE GENOMIC DNA]</scope>
    <source>
        <strain evidence="9 10">681</strain>
    </source>
</reference>
<accession>A0ABT6QTN0</accession>
<keyword evidence="4 7" id="KW-0812">Transmembrane</keyword>
<evidence type="ECO:0000313" key="10">
    <source>
        <dbReference type="Proteomes" id="UP001159100"/>
    </source>
</evidence>
<evidence type="ECO:0000259" key="8">
    <source>
        <dbReference type="PROSITE" id="PS50850"/>
    </source>
</evidence>
<evidence type="ECO:0000313" key="9">
    <source>
        <dbReference type="EMBL" id="MDI2594234.1"/>
    </source>
</evidence>